<evidence type="ECO:0000313" key="2">
    <source>
        <dbReference type="Proteomes" id="UP000629098"/>
    </source>
</evidence>
<dbReference type="RefSeq" id="WP_190827218.1">
    <property type="nucleotide sequence ID" value="NZ_CAWPPI010000040.1"/>
</dbReference>
<organism evidence="1 2">
    <name type="scientific">Iningainema tapete BLCC-T55</name>
    <dbReference type="NCBI Taxonomy" id="2748662"/>
    <lineage>
        <taxon>Bacteria</taxon>
        <taxon>Bacillati</taxon>
        <taxon>Cyanobacteriota</taxon>
        <taxon>Cyanophyceae</taxon>
        <taxon>Nostocales</taxon>
        <taxon>Scytonemataceae</taxon>
        <taxon>Iningainema tapete</taxon>
    </lineage>
</organism>
<dbReference type="AlphaFoldDB" id="A0A8J6XBX7"/>
<evidence type="ECO:0000313" key="1">
    <source>
        <dbReference type="EMBL" id="MBD2772535.1"/>
    </source>
</evidence>
<reference evidence="1" key="1">
    <citation type="submission" date="2020-09" db="EMBL/GenBank/DDBJ databases">
        <title>Iningainema tapete sp. nov. (Scytonemataceae, Cyanobacteria) from greenhouses in central Florida (USA) produces two types of nodularin with biosynthetic potential for microcystin-LR and anabaenopeptins.</title>
        <authorList>
            <person name="Berthold D.E."/>
            <person name="Lefler F.W."/>
            <person name="Huang I.-S."/>
            <person name="Abdulla H."/>
            <person name="Zimba P.V."/>
            <person name="Laughinghouse H.D. IV."/>
        </authorList>
    </citation>
    <scope>NUCLEOTIDE SEQUENCE</scope>
    <source>
        <strain evidence="1">BLCCT55</strain>
    </source>
</reference>
<proteinExistence type="predicted"/>
<dbReference type="Pfam" id="PF21983">
    <property type="entry name" value="NikA-like"/>
    <property type="match status" value="1"/>
</dbReference>
<dbReference type="Proteomes" id="UP000629098">
    <property type="component" value="Unassembled WGS sequence"/>
</dbReference>
<accession>A0A8J6XBX7</accession>
<keyword evidence="2" id="KW-1185">Reference proteome</keyword>
<evidence type="ECO:0008006" key="3">
    <source>
        <dbReference type="Google" id="ProtNLM"/>
    </source>
</evidence>
<dbReference type="EMBL" id="JACXAE010000040">
    <property type="protein sequence ID" value="MBD2772535.1"/>
    <property type="molecule type" value="Genomic_DNA"/>
</dbReference>
<dbReference type="InterPro" id="IPR053842">
    <property type="entry name" value="NikA-like"/>
</dbReference>
<protein>
    <recommendedName>
        <fullName evidence="3">Mobilization protein</fullName>
    </recommendedName>
</protein>
<name>A0A8J6XBX7_9CYAN</name>
<gene>
    <name evidence="1" type="ORF">ICL16_10720</name>
</gene>
<comment type="caution">
    <text evidence="1">The sequence shown here is derived from an EMBL/GenBank/DDBJ whole genome shotgun (WGS) entry which is preliminary data.</text>
</comment>
<sequence>MQKNTQRQEQSQNSCYRTQVVRMRVTQVEKEDLAKRTAQSGEKTLSDYLRKRAFEFAPRPEMPEINQEVARELRRMSAHLHSLALFAQRALAAGQMPKQNYEILREFGRQLAEYHLELKGKVLQQRIEQQDSCGGMG</sequence>